<sequence>MSNVYHIDDKPVGLATAVIINDSTNGYQPEPVVAEEQPRYLFGVKLPSYYNKGEERAVVRKLDIFLLSYTCLSTFMQTLDNTNISNAYVSGMKTDLGLYGNELNYFSTTFNCGIITGAGMQPVPFHSAEAWLGTNYAKVPLMLLSTWVKPSILMPVCELCWTALVMGIAGAKNAQTIYGLRFVCGFFQGIAFPGFAALVGSWYTPSELGKRMALYEVSSTAAGMFSGYIQAGLYAHMNGKSMASWRWLFIFDGIISIPIALWGFYAIPDQPNNSTARWLSAAYKEIAIRRMDNAGRKPVQKVTWGRFKSIWSTWHVYLFVACYVLYGAFSWGDGYFGLWIQSLRKYSVEDINNIPTAGPAAALVNSLFSGFLSDYLGNRPLIIVANMLVCMSGNVFLSVWRSPEWLKFVGYIFITTGLPAQSQTIAWINEVCQGNGTLRGLIVSIGNTLVYAINAWALVLLFPAVDGLIAVAILTVSGILATIGHDVKTGKAIRNTMGLLEFKAWTSLKVEQEEENQSRESHVV</sequence>
<reference evidence="8 9" key="1">
    <citation type="journal article" date="2013" name="BMC Genomics">
        <title>The genome and transcriptome of the pine saprophyte Ophiostoma piceae, and a comparison with the bark beetle-associated pine pathogen Grosmannia clavigera.</title>
        <authorList>
            <person name="Haridas S."/>
            <person name="Wang Y."/>
            <person name="Lim L."/>
            <person name="Massoumi Alamouti S."/>
            <person name="Jackman S."/>
            <person name="Docking R."/>
            <person name="Robertson G."/>
            <person name="Birol I."/>
            <person name="Bohlmann J."/>
            <person name="Breuil C."/>
        </authorList>
    </citation>
    <scope>NUCLEOTIDE SEQUENCE [LARGE SCALE GENOMIC DNA]</scope>
    <source>
        <strain evidence="8 9">UAMH 11346</strain>
    </source>
</reference>
<keyword evidence="4 7" id="KW-1133">Transmembrane helix</keyword>
<dbReference type="SUPFAM" id="SSF103473">
    <property type="entry name" value="MFS general substrate transporter"/>
    <property type="match status" value="1"/>
</dbReference>
<dbReference type="InterPro" id="IPR011701">
    <property type="entry name" value="MFS"/>
</dbReference>
<evidence type="ECO:0000256" key="3">
    <source>
        <dbReference type="ARBA" id="ARBA00022692"/>
    </source>
</evidence>
<feature type="transmembrane region" description="Helical" evidence="7">
    <location>
        <begin position="314"/>
        <end position="336"/>
    </location>
</feature>
<organism evidence="8 9">
    <name type="scientific">Ophiostoma piceae (strain UAMH 11346)</name>
    <name type="common">Sap stain fungus</name>
    <dbReference type="NCBI Taxonomy" id="1262450"/>
    <lineage>
        <taxon>Eukaryota</taxon>
        <taxon>Fungi</taxon>
        <taxon>Dikarya</taxon>
        <taxon>Ascomycota</taxon>
        <taxon>Pezizomycotina</taxon>
        <taxon>Sordariomycetes</taxon>
        <taxon>Sordariomycetidae</taxon>
        <taxon>Ophiostomatales</taxon>
        <taxon>Ophiostomataceae</taxon>
        <taxon>Ophiostoma</taxon>
    </lineage>
</organism>
<evidence type="ECO:0000256" key="2">
    <source>
        <dbReference type="ARBA" id="ARBA00022448"/>
    </source>
</evidence>
<dbReference type="Pfam" id="PF07690">
    <property type="entry name" value="MFS_1"/>
    <property type="match status" value="1"/>
</dbReference>
<feature type="transmembrane region" description="Helical" evidence="7">
    <location>
        <begin position="247"/>
        <end position="267"/>
    </location>
</feature>
<evidence type="ECO:0000313" key="8">
    <source>
        <dbReference type="EMBL" id="EPE02459.1"/>
    </source>
</evidence>
<dbReference type="EMBL" id="KE148178">
    <property type="protein sequence ID" value="EPE02459.1"/>
    <property type="molecule type" value="Genomic_DNA"/>
</dbReference>
<dbReference type="GO" id="GO:0016020">
    <property type="term" value="C:membrane"/>
    <property type="evidence" value="ECO:0007669"/>
    <property type="project" value="UniProtKB-SubCell"/>
</dbReference>
<evidence type="ECO:0000313" key="9">
    <source>
        <dbReference type="Proteomes" id="UP000016923"/>
    </source>
</evidence>
<proteinExistence type="inferred from homology"/>
<dbReference type="PANTHER" id="PTHR43791:SF43">
    <property type="entry name" value="MAJOR FACILITATOR SUPERFAMILY (MFS) PROFILE DOMAIN-CONTAINING PROTEIN"/>
    <property type="match status" value="1"/>
</dbReference>
<feature type="transmembrane region" description="Helical" evidence="7">
    <location>
        <begin position="440"/>
        <end position="462"/>
    </location>
</feature>
<evidence type="ECO:0000256" key="1">
    <source>
        <dbReference type="ARBA" id="ARBA00004141"/>
    </source>
</evidence>
<dbReference type="PANTHER" id="PTHR43791">
    <property type="entry name" value="PERMEASE-RELATED"/>
    <property type="match status" value="1"/>
</dbReference>
<comment type="subcellular location">
    <subcellularLocation>
        <location evidence="1">Membrane</location>
        <topology evidence="1">Multi-pass membrane protein</topology>
    </subcellularLocation>
</comment>
<protein>
    <submittedName>
        <fullName evidence="8">Major facilitator superfamily transporter</fullName>
    </submittedName>
</protein>
<keyword evidence="3 7" id="KW-0812">Transmembrane</keyword>
<dbReference type="AlphaFoldDB" id="S3BMM4"/>
<dbReference type="FunFam" id="1.20.1250.20:FF:000065">
    <property type="entry name" value="Putative MFS pantothenate transporter"/>
    <property type="match status" value="1"/>
</dbReference>
<evidence type="ECO:0000256" key="6">
    <source>
        <dbReference type="ARBA" id="ARBA00037968"/>
    </source>
</evidence>
<dbReference type="Gene3D" id="1.20.1250.20">
    <property type="entry name" value="MFS general substrate transporter like domains"/>
    <property type="match status" value="2"/>
</dbReference>
<comment type="similarity">
    <text evidence="6">Belongs to the major facilitator superfamily. Allantoate permease family.</text>
</comment>
<dbReference type="GO" id="GO:0022857">
    <property type="term" value="F:transmembrane transporter activity"/>
    <property type="evidence" value="ECO:0007669"/>
    <property type="project" value="InterPro"/>
</dbReference>
<dbReference type="OrthoDB" id="3639251at2759"/>
<dbReference type="OMA" id="WINEVCQ"/>
<dbReference type="InterPro" id="IPR036259">
    <property type="entry name" value="MFS_trans_sf"/>
</dbReference>
<feature type="transmembrane region" description="Helical" evidence="7">
    <location>
        <begin position="381"/>
        <end position="402"/>
    </location>
</feature>
<dbReference type="eggNOG" id="KOG2533">
    <property type="taxonomic scope" value="Eukaryota"/>
</dbReference>
<keyword evidence="2" id="KW-0813">Transport</keyword>
<gene>
    <name evidence="8" type="ORF">F503_06752</name>
</gene>
<evidence type="ECO:0000256" key="5">
    <source>
        <dbReference type="ARBA" id="ARBA00023136"/>
    </source>
</evidence>
<accession>S3BMM4</accession>
<dbReference type="VEuPathDB" id="FungiDB:F503_06752"/>
<keyword evidence="9" id="KW-1185">Reference proteome</keyword>
<name>S3BMM4_OPHP1</name>
<feature type="transmembrane region" description="Helical" evidence="7">
    <location>
        <begin position="468"/>
        <end position="487"/>
    </location>
</feature>
<dbReference type="HOGENOM" id="CLU_001265_4_2_1"/>
<keyword evidence="5 7" id="KW-0472">Membrane</keyword>
<evidence type="ECO:0000256" key="7">
    <source>
        <dbReference type="SAM" id="Phobius"/>
    </source>
</evidence>
<evidence type="ECO:0000256" key="4">
    <source>
        <dbReference type="ARBA" id="ARBA00022989"/>
    </source>
</evidence>
<dbReference type="Proteomes" id="UP000016923">
    <property type="component" value="Unassembled WGS sequence"/>
</dbReference>
<feature type="transmembrane region" description="Helical" evidence="7">
    <location>
        <begin position="178"/>
        <end position="200"/>
    </location>
</feature>